<keyword evidence="2" id="KW-0808">Transferase</keyword>
<dbReference type="EMBL" id="JAFCMP010000538">
    <property type="protein sequence ID" value="KAG5176318.1"/>
    <property type="molecule type" value="Genomic_DNA"/>
</dbReference>
<organism evidence="2 3">
    <name type="scientific">Tribonema minus</name>
    <dbReference type="NCBI Taxonomy" id="303371"/>
    <lineage>
        <taxon>Eukaryota</taxon>
        <taxon>Sar</taxon>
        <taxon>Stramenopiles</taxon>
        <taxon>Ochrophyta</taxon>
        <taxon>PX clade</taxon>
        <taxon>Xanthophyceae</taxon>
        <taxon>Tribonematales</taxon>
        <taxon>Tribonemataceae</taxon>
        <taxon>Tribonema</taxon>
    </lineage>
</organism>
<accession>A0A836C911</accession>
<dbReference type="SUPFAM" id="SSF55729">
    <property type="entry name" value="Acyl-CoA N-acyltransferases (Nat)"/>
    <property type="match status" value="1"/>
</dbReference>
<dbReference type="Pfam" id="PF18014">
    <property type="entry name" value="Acetyltransf_18"/>
    <property type="match status" value="1"/>
</dbReference>
<dbReference type="Proteomes" id="UP000664859">
    <property type="component" value="Unassembled WGS sequence"/>
</dbReference>
<protein>
    <submittedName>
        <fullName evidence="2">GCN5-like N-acetyltransferase</fullName>
    </submittedName>
</protein>
<keyword evidence="3" id="KW-1185">Reference proteome</keyword>
<name>A0A836C911_9STRA</name>
<dbReference type="InterPro" id="IPR041496">
    <property type="entry name" value="YitH/HolE_GNAT"/>
</dbReference>
<comment type="caution">
    <text evidence="2">The sequence shown here is derived from an EMBL/GenBank/DDBJ whole genome shotgun (WGS) entry which is preliminary data.</text>
</comment>
<dbReference type="CDD" id="cd04301">
    <property type="entry name" value="NAT_SF"/>
    <property type="match status" value="1"/>
</dbReference>
<evidence type="ECO:0000259" key="1">
    <source>
        <dbReference type="PROSITE" id="PS51186"/>
    </source>
</evidence>
<dbReference type="OrthoDB" id="5771378at2759"/>
<dbReference type="PANTHER" id="PTHR47237:SF1">
    <property type="entry name" value="SLL0310 PROTEIN"/>
    <property type="match status" value="1"/>
</dbReference>
<dbReference type="AlphaFoldDB" id="A0A836C911"/>
<proteinExistence type="predicted"/>
<dbReference type="Pfam" id="PF00583">
    <property type="entry name" value="Acetyltransf_1"/>
    <property type="match status" value="1"/>
</dbReference>
<dbReference type="Gene3D" id="3.40.630.90">
    <property type="match status" value="1"/>
</dbReference>
<dbReference type="PANTHER" id="PTHR47237">
    <property type="entry name" value="SLL0310 PROTEIN"/>
    <property type="match status" value="1"/>
</dbReference>
<feature type="domain" description="N-acetyltransferase" evidence="1">
    <location>
        <begin position="5"/>
        <end position="151"/>
    </location>
</feature>
<evidence type="ECO:0000313" key="3">
    <source>
        <dbReference type="Proteomes" id="UP000664859"/>
    </source>
</evidence>
<dbReference type="InterPro" id="IPR052729">
    <property type="entry name" value="Acyl/Acetyltrans_Enzymes"/>
</dbReference>
<reference evidence="2" key="1">
    <citation type="submission" date="2021-02" db="EMBL/GenBank/DDBJ databases">
        <title>First Annotated Genome of the Yellow-green Alga Tribonema minus.</title>
        <authorList>
            <person name="Mahan K.M."/>
        </authorList>
    </citation>
    <scope>NUCLEOTIDE SEQUENCE</scope>
    <source>
        <strain evidence="2">UTEX B ZZ1240</strain>
    </source>
</reference>
<dbReference type="InterPro" id="IPR000182">
    <property type="entry name" value="GNAT_dom"/>
</dbReference>
<dbReference type="Gene3D" id="3.40.630.30">
    <property type="match status" value="1"/>
</dbReference>
<sequence>MTSALTIRAMMPAEVSICRFWAASEQWNPGRHDPDVYLSIDPAGFFVGLVNEDPVAIISAVKYSPDFAFIGHYIVKPGHRGKGYGLAIWKRAMQHVSDCSVIGLDGVPAQQANYAKSNFKHAHNNFRFEGVGGRALTPPPDPCVVPLSQIPAEELNAYDRRAFPAARVAFLALWTTREGTAALAYIRNGRLAGYGVVRESESGHRIGPLFADGDDVAEALLRALLSSAAEGAPVFIDVPDAHAGAMALVKKLGMSAGFETARMYAGAGPPDIDLNCVYGVSSLEMG</sequence>
<dbReference type="InterPro" id="IPR016181">
    <property type="entry name" value="Acyl_CoA_acyltransferase"/>
</dbReference>
<dbReference type="GO" id="GO:0016747">
    <property type="term" value="F:acyltransferase activity, transferring groups other than amino-acyl groups"/>
    <property type="evidence" value="ECO:0007669"/>
    <property type="project" value="InterPro"/>
</dbReference>
<evidence type="ECO:0000313" key="2">
    <source>
        <dbReference type="EMBL" id="KAG5176318.1"/>
    </source>
</evidence>
<dbReference type="PROSITE" id="PS51186">
    <property type="entry name" value="GNAT"/>
    <property type="match status" value="1"/>
</dbReference>
<gene>
    <name evidence="2" type="ORF">JKP88DRAFT_336090</name>
</gene>